<keyword evidence="3" id="KW-1185">Reference proteome</keyword>
<organism evidence="2 3">
    <name type="scientific">Choiromyces venosus 120613-1</name>
    <dbReference type="NCBI Taxonomy" id="1336337"/>
    <lineage>
        <taxon>Eukaryota</taxon>
        <taxon>Fungi</taxon>
        <taxon>Dikarya</taxon>
        <taxon>Ascomycota</taxon>
        <taxon>Pezizomycotina</taxon>
        <taxon>Pezizomycetes</taxon>
        <taxon>Pezizales</taxon>
        <taxon>Tuberaceae</taxon>
        <taxon>Choiromyces</taxon>
    </lineage>
</organism>
<evidence type="ECO:0000313" key="3">
    <source>
        <dbReference type="Proteomes" id="UP000276215"/>
    </source>
</evidence>
<reference evidence="2 3" key="1">
    <citation type="journal article" date="2018" name="Nat. Ecol. Evol.">
        <title>Pezizomycetes genomes reveal the molecular basis of ectomycorrhizal truffle lifestyle.</title>
        <authorList>
            <person name="Murat C."/>
            <person name="Payen T."/>
            <person name="Noel B."/>
            <person name="Kuo A."/>
            <person name="Morin E."/>
            <person name="Chen J."/>
            <person name="Kohler A."/>
            <person name="Krizsan K."/>
            <person name="Balestrini R."/>
            <person name="Da Silva C."/>
            <person name="Montanini B."/>
            <person name="Hainaut M."/>
            <person name="Levati E."/>
            <person name="Barry K.W."/>
            <person name="Belfiori B."/>
            <person name="Cichocki N."/>
            <person name="Clum A."/>
            <person name="Dockter R.B."/>
            <person name="Fauchery L."/>
            <person name="Guy J."/>
            <person name="Iotti M."/>
            <person name="Le Tacon F."/>
            <person name="Lindquist E.A."/>
            <person name="Lipzen A."/>
            <person name="Malagnac F."/>
            <person name="Mello A."/>
            <person name="Molinier V."/>
            <person name="Miyauchi S."/>
            <person name="Poulain J."/>
            <person name="Riccioni C."/>
            <person name="Rubini A."/>
            <person name="Sitrit Y."/>
            <person name="Splivallo R."/>
            <person name="Traeger S."/>
            <person name="Wang M."/>
            <person name="Zifcakova L."/>
            <person name="Wipf D."/>
            <person name="Zambonelli A."/>
            <person name="Paolocci F."/>
            <person name="Nowrousian M."/>
            <person name="Ottonello S."/>
            <person name="Baldrian P."/>
            <person name="Spatafora J.W."/>
            <person name="Henrissat B."/>
            <person name="Nagy L.G."/>
            <person name="Aury J.M."/>
            <person name="Wincker P."/>
            <person name="Grigoriev I.V."/>
            <person name="Bonfante P."/>
            <person name="Martin F.M."/>
        </authorList>
    </citation>
    <scope>NUCLEOTIDE SEQUENCE [LARGE SCALE GENOMIC DNA]</scope>
    <source>
        <strain evidence="2 3">120613-1</strain>
    </source>
</reference>
<dbReference type="OrthoDB" id="10525816at2759"/>
<feature type="region of interest" description="Disordered" evidence="1">
    <location>
        <begin position="1"/>
        <end position="26"/>
    </location>
</feature>
<evidence type="ECO:0000313" key="2">
    <source>
        <dbReference type="EMBL" id="RPA94654.1"/>
    </source>
</evidence>
<proteinExistence type="predicted"/>
<protein>
    <submittedName>
        <fullName evidence="2">Uncharacterized protein</fullName>
    </submittedName>
</protein>
<dbReference type="Proteomes" id="UP000276215">
    <property type="component" value="Unassembled WGS sequence"/>
</dbReference>
<accession>A0A3N4JL99</accession>
<sequence length="151" mass="16948">MPGSPPPTPSHTPPHTPNAPNIPNTPTSVPLRSCTLSYVKAKLHIANLRSIRTRIRALKQSSEKFTEEVQKSLDGIEWGLNFFLENDVQTYLFLKKEGLGGGVWVDADLEGLERRCVFWVGAWIGVWGSVGELEEEDVDREEEDEDESTKE</sequence>
<dbReference type="AlphaFoldDB" id="A0A3N4JL99"/>
<evidence type="ECO:0000256" key="1">
    <source>
        <dbReference type="SAM" id="MobiDB-lite"/>
    </source>
</evidence>
<dbReference type="EMBL" id="ML120434">
    <property type="protein sequence ID" value="RPA94654.1"/>
    <property type="molecule type" value="Genomic_DNA"/>
</dbReference>
<gene>
    <name evidence="2" type="ORF">L873DRAFT_1846412</name>
</gene>
<feature type="compositionally biased region" description="Pro residues" evidence="1">
    <location>
        <begin position="1"/>
        <end position="17"/>
    </location>
</feature>
<name>A0A3N4JL99_9PEZI</name>